<organism evidence="1 2">
    <name type="scientific">Candidatus Sedimenticola endophacoides</name>
    <dbReference type="NCBI Taxonomy" id="2548426"/>
    <lineage>
        <taxon>Bacteria</taxon>
        <taxon>Pseudomonadati</taxon>
        <taxon>Pseudomonadota</taxon>
        <taxon>Gammaproteobacteria</taxon>
        <taxon>Chromatiales</taxon>
        <taxon>Sedimenticolaceae</taxon>
        <taxon>Sedimenticola</taxon>
    </lineage>
</organism>
<dbReference type="InterPro" id="IPR018641">
    <property type="entry name" value="Trfase_1_rSAM/seldom-assoc"/>
</dbReference>
<dbReference type="Gene3D" id="3.90.550.10">
    <property type="entry name" value="Spore Coat Polysaccharide Biosynthesis Protein SpsA, Chain A"/>
    <property type="match status" value="1"/>
</dbReference>
<dbReference type="Proteomes" id="UP000250928">
    <property type="component" value="Unassembled WGS sequence"/>
</dbReference>
<dbReference type="AlphaFoldDB" id="A0A6N4E6R1"/>
<reference evidence="1 2" key="1">
    <citation type="submission" date="2018-01" db="EMBL/GenBank/DDBJ databases">
        <title>Novel co-symbiosis in the lucinid bivalve Phacoides pectinatus.</title>
        <authorList>
            <person name="Lim S.J."/>
            <person name="Davis B.G."/>
            <person name="Gill D.E."/>
            <person name="Engel A.S."/>
            <person name="Anderson L.C."/>
            <person name="Campbell B.J."/>
        </authorList>
    </citation>
    <scope>NUCLEOTIDE SEQUENCE [LARGE SCALE GENOMIC DNA]</scope>
    <source>
        <strain evidence="1">N3_P5</strain>
    </source>
</reference>
<dbReference type="InterPro" id="IPR029044">
    <property type="entry name" value="Nucleotide-diphossugar_trans"/>
</dbReference>
<accession>A0A6N4E6R1</accession>
<dbReference type="PANTHER" id="PTHR36529">
    <property type="entry name" value="SLL1095 PROTEIN"/>
    <property type="match status" value="1"/>
</dbReference>
<dbReference type="NCBIfam" id="TIGR04282">
    <property type="entry name" value="glyco_like_cofC"/>
    <property type="match status" value="1"/>
</dbReference>
<name>A0A6N4E6R1_9GAMM</name>
<dbReference type="SUPFAM" id="SSF53448">
    <property type="entry name" value="Nucleotide-diphospho-sugar transferases"/>
    <property type="match status" value="1"/>
</dbReference>
<evidence type="ECO:0000313" key="2">
    <source>
        <dbReference type="Proteomes" id="UP000250928"/>
    </source>
</evidence>
<evidence type="ECO:0000313" key="1">
    <source>
        <dbReference type="EMBL" id="PUE04698.1"/>
    </source>
</evidence>
<protein>
    <recommendedName>
        <fullName evidence="3">Flagellar biosynthesis protein FlgB</fullName>
    </recommendedName>
</protein>
<dbReference type="EMBL" id="PQCO01000114">
    <property type="protein sequence ID" value="PUE04698.1"/>
    <property type="molecule type" value="Genomic_DNA"/>
</dbReference>
<sequence>MQFPRARLLIFAKAPAPGRVKTRLAPLLGADGAADLYHRLLLDTFEKFARKPLCPVNCWCSPDTRHPVFAEARRRFGVGLYRQRGADLGERMAEAAEQALRVADAAVLIGADCPGLGPEQLRDVLDRLKRGASAVVIPAEDGGYVLLGLSRFSARLFQGIAWGEDGVMAATRERLAALGWRWEELAPLWDLDRPADLERYRRGTG</sequence>
<dbReference type="Pfam" id="PF09837">
    <property type="entry name" value="DUF2064"/>
    <property type="match status" value="1"/>
</dbReference>
<proteinExistence type="predicted"/>
<evidence type="ECO:0008006" key="3">
    <source>
        <dbReference type="Google" id="ProtNLM"/>
    </source>
</evidence>
<comment type="caution">
    <text evidence="1">The sequence shown here is derived from an EMBL/GenBank/DDBJ whole genome shotgun (WGS) entry which is preliminary data.</text>
</comment>
<gene>
    <name evidence="1" type="ORF">C3L24_02730</name>
</gene>
<dbReference type="PANTHER" id="PTHR36529:SF1">
    <property type="entry name" value="GLYCOSYLTRANSFERASE"/>
    <property type="match status" value="1"/>
</dbReference>